<feature type="transmembrane region" description="Helical" evidence="8">
    <location>
        <begin position="386"/>
        <end position="406"/>
    </location>
</feature>
<dbReference type="Gene3D" id="1.20.1250.20">
    <property type="entry name" value="MFS general substrate transporter like domains"/>
    <property type="match status" value="1"/>
</dbReference>
<keyword evidence="5 8" id="KW-1133">Transmembrane helix</keyword>
<feature type="transmembrane region" description="Helical" evidence="8">
    <location>
        <begin position="526"/>
        <end position="545"/>
    </location>
</feature>
<evidence type="ECO:0000256" key="4">
    <source>
        <dbReference type="ARBA" id="ARBA00022692"/>
    </source>
</evidence>
<evidence type="ECO:0000313" key="10">
    <source>
        <dbReference type="EMBL" id="GLB44760.1"/>
    </source>
</evidence>
<dbReference type="GO" id="GO:0016020">
    <property type="term" value="C:membrane"/>
    <property type="evidence" value="ECO:0007669"/>
    <property type="project" value="UniProtKB-SubCell"/>
</dbReference>
<reference evidence="10" key="1">
    <citation type="submission" date="2022-07" db="EMBL/GenBank/DDBJ databases">
        <title>The genome of Lyophyllum shimeji provides insight into the initial evolution of ectomycorrhizal fungal genome.</title>
        <authorList>
            <person name="Kobayashi Y."/>
            <person name="Shibata T."/>
            <person name="Hirakawa H."/>
            <person name="Shigenobu S."/>
            <person name="Nishiyama T."/>
            <person name="Yamada A."/>
            <person name="Hasebe M."/>
            <person name="Kawaguchi M."/>
        </authorList>
    </citation>
    <scope>NUCLEOTIDE SEQUENCE</scope>
    <source>
        <strain evidence="10">AT787</strain>
    </source>
</reference>
<accession>A0A9P3PXC4</accession>
<evidence type="ECO:0000256" key="3">
    <source>
        <dbReference type="ARBA" id="ARBA00022448"/>
    </source>
</evidence>
<name>A0A9P3PXC4_LYOSH</name>
<feature type="transmembrane region" description="Helical" evidence="8">
    <location>
        <begin position="62"/>
        <end position="86"/>
    </location>
</feature>
<evidence type="ECO:0000256" key="5">
    <source>
        <dbReference type="ARBA" id="ARBA00022989"/>
    </source>
</evidence>
<evidence type="ECO:0000256" key="2">
    <source>
        <dbReference type="ARBA" id="ARBA00008335"/>
    </source>
</evidence>
<sequence>MSLNEKDEKMGRPSDTESQSPSERDLEFFVADGVDRAYRLKCDLINHCLQHEIGFGRYQLQLFFLTGFGWMADNIWLQGVAVLLGQVQQELLPVRVEFATLALYAGLIVGATVWGVMADLIGRKLSFNITLFLAGVFGIATGGAPNFVAFASFIACLGFGVGGNLPVDGALYLEHIPQSHQWTLTLLSAWWAVGQLVASVVAWGFIGNYSCAASTPVGHCLKADNMGWRYTCYTLGALTFVMFFMRFVLFDLQESSKYLVAKGRDEEALAVLRHIAARNGKTISLTLEQFSAVGGGKQYVPKSTFETIKGAFSSFSLYDNPLLVVSHIARPPLFASRRLAVNSSITILLWGLLGLAFPLFNGFLPLYLKERVASGTSSVSETYRNYLIISVLGIPGSLIACAVVDWTRGSDGGEGRGSRWALGGRKMTMAVSTALTGVFLFLFTTSRSEAAVLGFSCATGLTENAMYGVLYAYTPEVFPAPHRGTGDALASSFNRVLGILAPVIKIATTSAAGTATGGAGMANAPVFISASLFLLAAILMMFLPIETAGKAAL</sequence>
<evidence type="ECO:0000256" key="6">
    <source>
        <dbReference type="ARBA" id="ARBA00023136"/>
    </source>
</evidence>
<evidence type="ECO:0000313" key="11">
    <source>
        <dbReference type="Proteomes" id="UP001063166"/>
    </source>
</evidence>
<keyword evidence="6 8" id="KW-0472">Membrane</keyword>
<feature type="compositionally biased region" description="Basic and acidic residues" evidence="7">
    <location>
        <begin position="1"/>
        <end position="15"/>
    </location>
</feature>
<comment type="similarity">
    <text evidence="2">Belongs to the major facilitator superfamily.</text>
</comment>
<dbReference type="GO" id="GO:0022857">
    <property type="term" value="F:transmembrane transporter activity"/>
    <property type="evidence" value="ECO:0007669"/>
    <property type="project" value="InterPro"/>
</dbReference>
<feature type="transmembrane region" description="Helical" evidence="8">
    <location>
        <begin position="226"/>
        <end position="249"/>
    </location>
</feature>
<feature type="transmembrane region" description="Helical" evidence="8">
    <location>
        <begin position="347"/>
        <end position="366"/>
    </location>
</feature>
<keyword evidence="4 8" id="KW-0812">Transmembrane</keyword>
<organism evidence="10 11">
    <name type="scientific">Lyophyllum shimeji</name>
    <name type="common">Hon-shimeji</name>
    <name type="synonym">Tricholoma shimeji</name>
    <dbReference type="NCBI Taxonomy" id="47721"/>
    <lineage>
        <taxon>Eukaryota</taxon>
        <taxon>Fungi</taxon>
        <taxon>Dikarya</taxon>
        <taxon>Basidiomycota</taxon>
        <taxon>Agaricomycotina</taxon>
        <taxon>Agaricomycetes</taxon>
        <taxon>Agaricomycetidae</taxon>
        <taxon>Agaricales</taxon>
        <taxon>Tricholomatineae</taxon>
        <taxon>Lyophyllaceae</taxon>
        <taxon>Lyophyllum</taxon>
    </lineage>
</organism>
<evidence type="ECO:0000256" key="1">
    <source>
        <dbReference type="ARBA" id="ARBA00004141"/>
    </source>
</evidence>
<keyword evidence="11" id="KW-1185">Reference proteome</keyword>
<dbReference type="OrthoDB" id="3936150at2759"/>
<keyword evidence="3" id="KW-0813">Transport</keyword>
<dbReference type="Proteomes" id="UP001063166">
    <property type="component" value="Unassembled WGS sequence"/>
</dbReference>
<dbReference type="FunFam" id="1.20.1250.20:FF:000171">
    <property type="entry name" value="MFS general substrate transporter"/>
    <property type="match status" value="1"/>
</dbReference>
<feature type="domain" description="Major facilitator superfamily (MFS) profile" evidence="9">
    <location>
        <begin position="55"/>
        <end position="548"/>
    </location>
</feature>
<dbReference type="Pfam" id="PF00083">
    <property type="entry name" value="Sugar_tr"/>
    <property type="match status" value="1"/>
</dbReference>
<dbReference type="SUPFAM" id="SSF103473">
    <property type="entry name" value="MFS general substrate transporter"/>
    <property type="match status" value="1"/>
</dbReference>
<feature type="transmembrane region" description="Helical" evidence="8">
    <location>
        <begin position="125"/>
        <end position="144"/>
    </location>
</feature>
<feature type="region of interest" description="Disordered" evidence="7">
    <location>
        <begin position="1"/>
        <end position="23"/>
    </location>
</feature>
<feature type="transmembrane region" description="Helical" evidence="8">
    <location>
        <begin position="427"/>
        <end position="445"/>
    </location>
</feature>
<comment type="caution">
    <text evidence="10">The sequence shown here is derived from an EMBL/GenBank/DDBJ whole genome shotgun (WGS) entry which is preliminary data.</text>
</comment>
<dbReference type="PANTHER" id="PTHR23511">
    <property type="entry name" value="SYNAPTIC VESICLE GLYCOPROTEIN 2"/>
    <property type="match status" value="1"/>
</dbReference>
<evidence type="ECO:0000256" key="8">
    <source>
        <dbReference type="SAM" id="Phobius"/>
    </source>
</evidence>
<dbReference type="PROSITE" id="PS50850">
    <property type="entry name" value="MFS"/>
    <property type="match status" value="1"/>
</dbReference>
<proteinExistence type="inferred from homology"/>
<protein>
    <submittedName>
        <fullName evidence="10">Major facilitator superfamily protein</fullName>
    </submittedName>
</protein>
<dbReference type="PANTHER" id="PTHR23511:SF5">
    <property type="entry name" value="MAJOR FACILITATOR-TYPE TRANSPORTER HXNZ-RELATED"/>
    <property type="match status" value="1"/>
</dbReference>
<dbReference type="AlphaFoldDB" id="A0A9P3PXC4"/>
<dbReference type="InterPro" id="IPR020846">
    <property type="entry name" value="MFS_dom"/>
</dbReference>
<dbReference type="EMBL" id="BRPK01000018">
    <property type="protein sequence ID" value="GLB44760.1"/>
    <property type="molecule type" value="Genomic_DNA"/>
</dbReference>
<evidence type="ECO:0000259" key="9">
    <source>
        <dbReference type="PROSITE" id="PS50850"/>
    </source>
</evidence>
<gene>
    <name evidence="10" type="ORF">LshimejAT787_1800970</name>
</gene>
<comment type="subcellular location">
    <subcellularLocation>
        <location evidence="1">Membrane</location>
        <topology evidence="1">Multi-pass membrane protein</topology>
    </subcellularLocation>
</comment>
<feature type="transmembrane region" description="Helical" evidence="8">
    <location>
        <begin position="184"/>
        <end position="206"/>
    </location>
</feature>
<feature type="transmembrane region" description="Helical" evidence="8">
    <location>
        <begin position="98"/>
        <end position="118"/>
    </location>
</feature>
<evidence type="ECO:0000256" key="7">
    <source>
        <dbReference type="SAM" id="MobiDB-lite"/>
    </source>
</evidence>
<dbReference type="InterPro" id="IPR005828">
    <property type="entry name" value="MFS_sugar_transport-like"/>
</dbReference>
<dbReference type="InterPro" id="IPR036259">
    <property type="entry name" value="MFS_trans_sf"/>
</dbReference>